<protein>
    <recommendedName>
        <fullName evidence="4">Membrane protein YczE</fullName>
    </recommendedName>
</protein>
<dbReference type="InterPro" id="IPR038750">
    <property type="entry name" value="YczE/YyaS-like"/>
</dbReference>
<feature type="transmembrane region" description="Helical" evidence="1">
    <location>
        <begin position="103"/>
        <end position="124"/>
    </location>
</feature>
<gene>
    <name evidence="2" type="ORF">K6K13_09090</name>
</gene>
<keyword evidence="3" id="KW-1185">Reference proteome</keyword>
<reference evidence="2 3" key="1">
    <citation type="submission" date="2021-08" db="EMBL/GenBank/DDBJ databases">
        <title>Culture and genomic analysis of Symbiopectobacterium purcellii sp. nov. gen. nov., isolated from the leafhopper Empoasca decipiens.</title>
        <authorList>
            <person name="Nadal-Jimenez P."/>
            <person name="Siozios S."/>
            <person name="Halliday N."/>
            <person name="Camara M."/>
            <person name="Hurst G.D.D."/>
        </authorList>
    </citation>
    <scope>NUCLEOTIDE SEQUENCE [LARGE SCALE GENOMIC DNA]</scope>
    <source>
        <strain evidence="2 3">SyEd1</strain>
    </source>
</reference>
<proteinExistence type="predicted"/>
<keyword evidence="1" id="KW-0472">Membrane</keyword>
<feature type="transmembrane region" description="Helical" evidence="1">
    <location>
        <begin position="7"/>
        <end position="23"/>
    </location>
</feature>
<feature type="transmembrane region" description="Helical" evidence="1">
    <location>
        <begin position="70"/>
        <end position="91"/>
    </location>
</feature>
<dbReference type="RefSeq" id="WP_222160500.1">
    <property type="nucleotide sequence ID" value="NZ_CP081864.1"/>
</dbReference>
<dbReference type="PANTHER" id="PTHR40078">
    <property type="entry name" value="INTEGRAL MEMBRANE PROTEIN-RELATED"/>
    <property type="match status" value="1"/>
</dbReference>
<evidence type="ECO:0000313" key="2">
    <source>
        <dbReference type="EMBL" id="QZN97463.1"/>
    </source>
</evidence>
<evidence type="ECO:0000313" key="3">
    <source>
        <dbReference type="Proteomes" id="UP000825886"/>
    </source>
</evidence>
<dbReference type="Proteomes" id="UP000825886">
    <property type="component" value="Chromosome"/>
</dbReference>
<dbReference type="EMBL" id="CP081864">
    <property type="protein sequence ID" value="QZN97463.1"/>
    <property type="molecule type" value="Genomic_DNA"/>
</dbReference>
<keyword evidence="1" id="KW-1133">Transmembrane helix</keyword>
<keyword evidence="1" id="KW-0812">Transmembrane</keyword>
<name>A0ABX9AQZ2_9ENTR</name>
<sequence length="203" mass="21487">MAYRLGLLYVGLALYGMAIAMMIRGNLGVDPWDVFHLGLAQHLPLSVGTIIILMGALLLLLWIPLRQRPGLGTISNVIVIGLATNVGLDLLPEIEHLGARTALLVGGVITNGLATGMYIGAGFGPGPRDGLMTGIVARTGWQIRYVRTGIELTVLVVGWILGGTVGVGTVVYAFAIGPLIQLFLPYFVGQSRERTLQPKASSS</sequence>
<evidence type="ECO:0008006" key="4">
    <source>
        <dbReference type="Google" id="ProtNLM"/>
    </source>
</evidence>
<evidence type="ECO:0000256" key="1">
    <source>
        <dbReference type="SAM" id="Phobius"/>
    </source>
</evidence>
<organism evidence="2 3">
    <name type="scientific">Symbiopectobacterium purcellii</name>
    <dbReference type="NCBI Taxonomy" id="2871826"/>
    <lineage>
        <taxon>Bacteria</taxon>
        <taxon>Pseudomonadati</taxon>
        <taxon>Pseudomonadota</taxon>
        <taxon>Gammaproteobacteria</taxon>
        <taxon>Enterobacterales</taxon>
        <taxon>Enterobacteriaceae</taxon>
    </lineage>
</organism>
<feature type="transmembrane region" description="Helical" evidence="1">
    <location>
        <begin position="43"/>
        <end position="63"/>
    </location>
</feature>
<dbReference type="PANTHER" id="PTHR40078:SF1">
    <property type="entry name" value="INTEGRAL MEMBRANE PROTEIN"/>
    <property type="match status" value="1"/>
</dbReference>
<dbReference type="Pfam" id="PF19700">
    <property type="entry name" value="DUF6198"/>
    <property type="match status" value="1"/>
</dbReference>
<accession>A0ABX9AQZ2</accession>